<evidence type="ECO:0000256" key="6">
    <source>
        <dbReference type="RuleBase" id="RU003968"/>
    </source>
</evidence>
<dbReference type="InterPro" id="IPR000172">
    <property type="entry name" value="GMC_OxRdtase_N"/>
</dbReference>
<dbReference type="InterPro" id="IPR036188">
    <property type="entry name" value="FAD/NAD-bd_sf"/>
</dbReference>
<feature type="domain" description="Glucose-methanol-choline oxidoreductase N-terminal" evidence="7">
    <location>
        <begin position="93"/>
        <end position="116"/>
    </location>
</feature>
<evidence type="ECO:0000313" key="10">
    <source>
        <dbReference type="Proteomes" id="UP001431209"/>
    </source>
</evidence>
<dbReference type="PANTHER" id="PTHR11552">
    <property type="entry name" value="GLUCOSE-METHANOL-CHOLINE GMC OXIDOREDUCTASE"/>
    <property type="match status" value="1"/>
</dbReference>
<keyword evidence="4 5" id="KW-0274">FAD</keyword>
<dbReference type="SUPFAM" id="SSF51905">
    <property type="entry name" value="FAD/NAD(P)-binding domain"/>
    <property type="match status" value="1"/>
</dbReference>
<dbReference type="Gene3D" id="3.50.50.60">
    <property type="entry name" value="FAD/NAD(P)-binding domain"/>
    <property type="match status" value="1"/>
</dbReference>
<dbReference type="Proteomes" id="UP001431209">
    <property type="component" value="Unassembled WGS sequence"/>
</dbReference>
<accession>A0AAW2YIU5</accession>
<dbReference type="PANTHER" id="PTHR11552:SF147">
    <property type="entry name" value="CHOLINE DEHYDROGENASE, MITOCHONDRIAL"/>
    <property type="match status" value="1"/>
</dbReference>
<dbReference type="Gene3D" id="3.30.560.10">
    <property type="entry name" value="Glucose Oxidase, domain 3"/>
    <property type="match status" value="1"/>
</dbReference>
<reference evidence="9 10" key="1">
    <citation type="submission" date="2024-03" db="EMBL/GenBank/DDBJ databases">
        <title>The Acrasis kona genome and developmental transcriptomes reveal deep origins of eukaryotic multicellular pathways.</title>
        <authorList>
            <person name="Sheikh S."/>
            <person name="Fu C.-J."/>
            <person name="Brown M.W."/>
            <person name="Baldauf S.L."/>
        </authorList>
    </citation>
    <scope>NUCLEOTIDE SEQUENCE [LARGE SCALE GENOMIC DNA]</scope>
    <source>
        <strain evidence="9 10">ATCC MYA-3509</strain>
    </source>
</reference>
<evidence type="ECO:0000256" key="5">
    <source>
        <dbReference type="PIRSR" id="PIRSR000137-2"/>
    </source>
</evidence>
<evidence type="ECO:0000256" key="1">
    <source>
        <dbReference type="ARBA" id="ARBA00001974"/>
    </source>
</evidence>
<dbReference type="SUPFAM" id="SSF54373">
    <property type="entry name" value="FAD-linked reductases, C-terminal domain"/>
    <property type="match status" value="1"/>
</dbReference>
<dbReference type="Pfam" id="PF05199">
    <property type="entry name" value="GMC_oxred_C"/>
    <property type="match status" value="1"/>
</dbReference>
<comment type="cofactor">
    <cofactor evidence="1 5">
        <name>FAD</name>
        <dbReference type="ChEBI" id="CHEBI:57692"/>
    </cofactor>
</comment>
<dbReference type="PROSITE" id="PS00623">
    <property type="entry name" value="GMC_OXRED_1"/>
    <property type="match status" value="1"/>
</dbReference>
<proteinExistence type="inferred from homology"/>
<evidence type="ECO:0000259" key="7">
    <source>
        <dbReference type="PROSITE" id="PS00623"/>
    </source>
</evidence>
<dbReference type="PIRSF" id="PIRSF000137">
    <property type="entry name" value="Alcohol_oxidase"/>
    <property type="match status" value="1"/>
</dbReference>
<dbReference type="GO" id="GO:0016614">
    <property type="term" value="F:oxidoreductase activity, acting on CH-OH group of donors"/>
    <property type="evidence" value="ECO:0007669"/>
    <property type="project" value="InterPro"/>
</dbReference>
<evidence type="ECO:0000256" key="2">
    <source>
        <dbReference type="ARBA" id="ARBA00010790"/>
    </source>
</evidence>
<dbReference type="GO" id="GO:0050660">
    <property type="term" value="F:flavin adenine dinucleotide binding"/>
    <property type="evidence" value="ECO:0007669"/>
    <property type="project" value="InterPro"/>
</dbReference>
<evidence type="ECO:0000313" key="9">
    <source>
        <dbReference type="EMBL" id="KAL0477401.1"/>
    </source>
</evidence>
<dbReference type="InterPro" id="IPR007867">
    <property type="entry name" value="GMC_OxRtase_C"/>
</dbReference>
<dbReference type="PROSITE" id="PS00624">
    <property type="entry name" value="GMC_OXRED_2"/>
    <property type="match status" value="1"/>
</dbReference>
<dbReference type="Pfam" id="PF00732">
    <property type="entry name" value="GMC_oxred_N"/>
    <property type="match status" value="1"/>
</dbReference>
<dbReference type="InterPro" id="IPR012132">
    <property type="entry name" value="GMC_OxRdtase"/>
</dbReference>
<dbReference type="AlphaFoldDB" id="A0AAW2YIU5"/>
<comment type="caution">
    <text evidence="9">The sequence shown here is derived from an EMBL/GenBank/DDBJ whole genome shotgun (WGS) entry which is preliminary data.</text>
</comment>
<comment type="similarity">
    <text evidence="2 6">Belongs to the GMC oxidoreductase family.</text>
</comment>
<evidence type="ECO:0000256" key="3">
    <source>
        <dbReference type="ARBA" id="ARBA00022630"/>
    </source>
</evidence>
<dbReference type="EMBL" id="JAOPGA020000167">
    <property type="protein sequence ID" value="KAL0477401.1"/>
    <property type="molecule type" value="Genomic_DNA"/>
</dbReference>
<feature type="binding site" evidence="5">
    <location>
        <position position="247"/>
    </location>
    <ligand>
        <name>FAD</name>
        <dbReference type="ChEBI" id="CHEBI:57692"/>
    </ligand>
</feature>
<keyword evidence="10" id="KW-1185">Reference proteome</keyword>
<evidence type="ECO:0000256" key="4">
    <source>
        <dbReference type="ARBA" id="ARBA00022827"/>
    </source>
</evidence>
<gene>
    <name evidence="9" type="ORF">AKO1_005784</name>
</gene>
<organism evidence="9 10">
    <name type="scientific">Acrasis kona</name>
    <dbReference type="NCBI Taxonomy" id="1008807"/>
    <lineage>
        <taxon>Eukaryota</taxon>
        <taxon>Discoba</taxon>
        <taxon>Heterolobosea</taxon>
        <taxon>Tetramitia</taxon>
        <taxon>Eutetramitia</taxon>
        <taxon>Acrasidae</taxon>
        <taxon>Acrasis</taxon>
    </lineage>
</organism>
<protein>
    <submittedName>
        <fullName evidence="9">Choline dehydrogenase</fullName>
    </submittedName>
</protein>
<keyword evidence="3 6" id="KW-0285">Flavoprotein</keyword>
<evidence type="ECO:0000259" key="8">
    <source>
        <dbReference type="PROSITE" id="PS00624"/>
    </source>
</evidence>
<name>A0AAW2YIU5_9EUKA</name>
<feature type="domain" description="Glucose-methanol-choline oxidoreductase N-terminal" evidence="8">
    <location>
        <begin position="287"/>
        <end position="301"/>
    </location>
</feature>
<sequence length="576" mass="64095">MLSSEDFDVKASQTKFDYIIVGSGSAGCVLAKRLSEDENIQVLLLEAGDADTTLETAIPGAFMKMFHNKVIDWDFWTEKQEGVDQIQEYWPRGKMLGGSSSMNAMMYQRGNAADYDEWASIANPESKINPITNQVHWSYEDALYYFKKSEANKHSSDMIQKEYHGFDGELIVSDNDWVQPMTKDFIIAFSKALDLPINNDPNGSNQFGVGATQTNTHRGRRFSAADAFLSPDVLKRSNLHLRTNAHVTKLIFDDKDSKKVTGVHYTDTKHKINKVASVTKEVILSAGAVQTPQILMLSGIGPNDQLDPHHIQQRVNLPVGKNLQDHITVPMMVNVTSHIMSSLHAEDNIQNLFRWLVYGQGAFASNGAELNGYFFTPTALKNNEKVPDAQVIGVPAFFFKHATERMFYTQGKERFMYQDGMTLGATLLRPKSTGGFIGLRSASAMDAPVIDPKYLTHPEDLQRLCEQIRMFRKVIKHDPVKDYIIAEIVPGGDLETDEEMAGPLKQHLQTLYHPVGTAKMTADGDSTGVVDSRLRVFGVDGLRVVDASIMPTITHGNTNAPTIMIAEKAADMILED</sequence>